<evidence type="ECO:0000256" key="1">
    <source>
        <dbReference type="ARBA" id="ARBA00004141"/>
    </source>
</evidence>
<evidence type="ECO:0000313" key="19">
    <source>
        <dbReference type="Proteomes" id="UP000318571"/>
    </source>
</evidence>
<dbReference type="OrthoDB" id="9996086at2759"/>
<dbReference type="PROSITE" id="PS50262">
    <property type="entry name" value="G_PROTEIN_RECEP_F1_2"/>
    <property type="match status" value="1"/>
</dbReference>
<evidence type="ECO:0000256" key="9">
    <source>
        <dbReference type="ARBA" id="ARBA00023040"/>
    </source>
</evidence>
<evidence type="ECO:0000256" key="15">
    <source>
        <dbReference type="RuleBase" id="RU000688"/>
    </source>
</evidence>
<keyword evidence="6" id="KW-0681">Retinal protein</keyword>
<dbReference type="GO" id="GO:0007602">
    <property type="term" value="P:phototransduction"/>
    <property type="evidence" value="ECO:0007669"/>
    <property type="project" value="UniProtKB-KW"/>
</dbReference>
<keyword evidence="8" id="KW-0157">Chromophore</keyword>
<evidence type="ECO:0000259" key="17">
    <source>
        <dbReference type="PROSITE" id="PS50262"/>
    </source>
</evidence>
<keyword evidence="10 16" id="KW-0472">Membrane</keyword>
<dbReference type="GO" id="GO:0009881">
    <property type="term" value="F:photoreceptor activity"/>
    <property type="evidence" value="ECO:0007669"/>
    <property type="project" value="UniProtKB-KW"/>
</dbReference>
<feature type="transmembrane region" description="Helical" evidence="16">
    <location>
        <begin position="131"/>
        <end position="158"/>
    </location>
</feature>
<dbReference type="Proteomes" id="UP000318571">
    <property type="component" value="Chromosome 5"/>
</dbReference>
<proteinExistence type="inferred from homology"/>
<evidence type="ECO:0000256" key="7">
    <source>
        <dbReference type="ARBA" id="ARBA00022989"/>
    </source>
</evidence>
<keyword evidence="7 16" id="KW-1133">Transmembrane helix</keyword>
<evidence type="ECO:0000313" key="18">
    <source>
        <dbReference type="EMBL" id="TRY76659.1"/>
    </source>
</evidence>
<dbReference type="OMA" id="YFAIFRA"/>
<keyword evidence="19" id="KW-1185">Reference proteome</keyword>
<feature type="transmembrane region" description="Helical" evidence="16">
    <location>
        <begin position="324"/>
        <end position="345"/>
    </location>
</feature>
<keyword evidence="4" id="KW-0716">Sensory transduction</keyword>
<evidence type="ECO:0000256" key="6">
    <source>
        <dbReference type="ARBA" id="ARBA00022925"/>
    </source>
</evidence>
<evidence type="ECO:0000256" key="2">
    <source>
        <dbReference type="ARBA" id="ARBA00010663"/>
    </source>
</evidence>
<dbReference type="InterPro" id="IPR000276">
    <property type="entry name" value="GPCR_Rhodpsn"/>
</dbReference>
<feature type="transmembrane region" description="Helical" evidence="16">
    <location>
        <begin position="259"/>
        <end position="280"/>
    </location>
</feature>
<dbReference type="InterPro" id="IPR017452">
    <property type="entry name" value="GPCR_Rhodpsn_7TM"/>
</dbReference>
<dbReference type="PRINTS" id="PR00577">
    <property type="entry name" value="OPSINRH3RH4"/>
</dbReference>
<evidence type="ECO:0000256" key="4">
    <source>
        <dbReference type="ARBA" id="ARBA00022606"/>
    </source>
</evidence>
<evidence type="ECO:0000256" key="5">
    <source>
        <dbReference type="ARBA" id="ARBA00022692"/>
    </source>
</evidence>
<keyword evidence="5 15" id="KW-0812">Transmembrane</keyword>
<dbReference type="STRING" id="6832.A0A553PG62"/>
<organism evidence="18 19">
    <name type="scientific">Tigriopus californicus</name>
    <name type="common">Marine copepod</name>
    <dbReference type="NCBI Taxonomy" id="6832"/>
    <lineage>
        <taxon>Eukaryota</taxon>
        <taxon>Metazoa</taxon>
        <taxon>Ecdysozoa</taxon>
        <taxon>Arthropoda</taxon>
        <taxon>Crustacea</taxon>
        <taxon>Multicrustacea</taxon>
        <taxon>Hexanauplia</taxon>
        <taxon>Copepoda</taxon>
        <taxon>Harpacticoida</taxon>
        <taxon>Harpacticidae</taxon>
        <taxon>Tigriopus</taxon>
    </lineage>
</organism>
<evidence type="ECO:0000256" key="13">
    <source>
        <dbReference type="ARBA" id="ARBA00023224"/>
    </source>
</evidence>
<evidence type="ECO:0000256" key="14">
    <source>
        <dbReference type="ARBA" id="ARBA00023305"/>
    </source>
</evidence>
<dbReference type="PANTHER" id="PTHR24240">
    <property type="entry name" value="OPSIN"/>
    <property type="match status" value="1"/>
</dbReference>
<dbReference type="Pfam" id="PF00001">
    <property type="entry name" value="7tm_1"/>
    <property type="match status" value="1"/>
</dbReference>
<feature type="transmembrane region" description="Helical" evidence="16">
    <location>
        <begin position="66"/>
        <end position="90"/>
    </location>
</feature>
<evidence type="ECO:0000256" key="10">
    <source>
        <dbReference type="ARBA" id="ARBA00023136"/>
    </source>
</evidence>
<protein>
    <recommendedName>
        <fullName evidence="17">G-protein coupled receptors family 1 profile domain-containing protein</fullName>
    </recommendedName>
</protein>
<name>A0A553PG62_TIGCA</name>
<keyword evidence="13 15" id="KW-0807">Transducer</keyword>
<keyword evidence="3" id="KW-0600">Photoreceptor protein</keyword>
<keyword evidence="11" id="KW-1015">Disulfide bond</keyword>
<evidence type="ECO:0000256" key="12">
    <source>
        <dbReference type="ARBA" id="ARBA00023170"/>
    </source>
</evidence>
<keyword evidence="12 15" id="KW-0675">Receptor</keyword>
<dbReference type="SUPFAM" id="SSF81321">
    <property type="entry name" value="Family A G protein-coupled receptor-like"/>
    <property type="match status" value="2"/>
</dbReference>
<evidence type="ECO:0000256" key="3">
    <source>
        <dbReference type="ARBA" id="ARBA00022543"/>
    </source>
</evidence>
<dbReference type="PROSITE" id="PS00237">
    <property type="entry name" value="G_PROTEIN_RECEP_F1_1"/>
    <property type="match status" value="1"/>
</dbReference>
<sequence length="416" mass="47296">MTETNDFLTNESNESMDNNKIYLDEFYRLYAPRDAYHGYDAPEDIRAHSSPHWYTFPPIHPFYQHAFGIFFFLLWVVCISGNGLVIYIFLKSVQKAPFELHRLEAFIPECSLINRVLFSIRTKTLRTPSNMLIVALALSDFIMIWTQAPPLFVSMVISKYWAFGHFWCRMYAFTAGIFGCGSLWLIIFIGYDRYNVIVHGIGGVKITPMKALAMIVFAFTYSTCTITPTFLGVWGNIIYEGLLNACAFNYLSEDWKGKSYILFLVFFNLCLPLGFIIFFYSHIVKAVVNHERALKEQAKKMNVESLRSNVNADKESTEIRIAKVSLTAICLWLLAFAPYAITVLLAQFGPRHLITPLVAHVPSMLLKVAACFNPIIYAISHPKYREALATELPWLGIGEKSSECKKSGTVTHATTA</sequence>
<evidence type="ECO:0000256" key="16">
    <source>
        <dbReference type="SAM" id="Phobius"/>
    </source>
</evidence>
<dbReference type="AlphaFoldDB" id="A0A553PG62"/>
<comment type="similarity">
    <text evidence="2 15">Belongs to the G-protein coupled receptor 1 family.</text>
</comment>
<dbReference type="InterPro" id="IPR050125">
    <property type="entry name" value="GPCR_opsins"/>
</dbReference>
<dbReference type="EMBL" id="VCGU01000004">
    <property type="protein sequence ID" value="TRY76659.1"/>
    <property type="molecule type" value="Genomic_DNA"/>
</dbReference>
<evidence type="ECO:0000256" key="11">
    <source>
        <dbReference type="ARBA" id="ARBA00023157"/>
    </source>
</evidence>
<feature type="transmembrane region" description="Helical" evidence="16">
    <location>
        <begin position="212"/>
        <end position="239"/>
    </location>
</feature>
<feature type="transmembrane region" description="Helical" evidence="16">
    <location>
        <begin position="170"/>
        <end position="191"/>
    </location>
</feature>
<accession>A0A553PG62</accession>
<dbReference type="GO" id="GO:0016020">
    <property type="term" value="C:membrane"/>
    <property type="evidence" value="ECO:0007669"/>
    <property type="project" value="UniProtKB-SubCell"/>
</dbReference>
<dbReference type="GO" id="GO:0004930">
    <property type="term" value="F:G protein-coupled receptor activity"/>
    <property type="evidence" value="ECO:0007669"/>
    <property type="project" value="UniProtKB-KW"/>
</dbReference>
<keyword evidence="14" id="KW-0844">Vision</keyword>
<dbReference type="Gene3D" id="1.20.1070.10">
    <property type="entry name" value="Rhodopsin 7-helix transmembrane proteins"/>
    <property type="match status" value="1"/>
</dbReference>
<keyword evidence="9 15" id="KW-0297">G-protein coupled receptor</keyword>
<reference evidence="18 19" key="1">
    <citation type="journal article" date="2018" name="Nat. Ecol. Evol.">
        <title>Genomic signatures of mitonuclear coevolution across populations of Tigriopus californicus.</title>
        <authorList>
            <person name="Barreto F.S."/>
            <person name="Watson E.T."/>
            <person name="Lima T.G."/>
            <person name="Willett C.S."/>
            <person name="Edmands S."/>
            <person name="Li W."/>
            <person name="Burton R.S."/>
        </authorList>
    </citation>
    <scope>NUCLEOTIDE SEQUENCE [LARGE SCALE GENOMIC DNA]</scope>
    <source>
        <strain evidence="18 19">San Diego</strain>
    </source>
</reference>
<comment type="subcellular location">
    <subcellularLocation>
        <location evidence="1">Membrane</location>
        <topology evidence="1">Multi-pass membrane protein</topology>
    </subcellularLocation>
</comment>
<gene>
    <name evidence="18" type="ORF">TCAL_12876</name>
</gene>
<comment type="caution">
    <text evidence="18">The sequence shown here is derived from an EMBL/GenBank/DDBJ whole genome shotgun (WGS) entry which is preliminary data.</text>
</comment>
<feature type="transmembrane region" description="Helical" evidence="16">
    <location>
        <begin position="357"/>
        <end position="379"/>
    </location>
</feature>
<evidence type="ECO:0000256" key="8">
    <source>
        <dbReference type="ARBA" id="ARBA00022991"/>
    </source>
</evidence>
<feature type="domain" description="G-protein coupled receptors family 1 profile" evidence="17">
    <location>
        <begin position="81"/>
        <end position="377"/>
    </location>
</feature>
<dbReference type="GO" id="GO:0007601">
    <property type="term" value="P:visual perception"/>
    <property type="evidence" value="ECO:0007669"/>
    <property type="project" value="UniProtKB-KW"/>
</dbReference>
<dbReference type="InterPro" id="IPR001760">
    <property type="entry name" value="Opsin"/>
</dbReference>
<dbReference type="PRINTS" id="PR00237">
    <property type="entry name" value="GPCRRHODOPSN"/>
</dbReference>